<accession>A0A1H8VR41</accession>
<dbReference type="PROSITE" id="PS51257">
    <property type="entry name" value="PROKAR_LIPOPROTEIN"/>
    <property type="match status" value="1"/>
</dbReference>
<dbReference type="EMBL" id="FODO01000075">
    <property type="protein sequence ID" value="SEP17743.1"/>
    <property type="molecule type" value="Genomic_DNA"/>
</dbReference>
<evidence type="ECO:0000313" key="3">
    <source>
        <dbReference type="Proteomes" id="UP000198814"/>
    </source>
</evidence>
<feature type="signal peptide" evidence="1">
    <location>
        <begin position="1"/>
        <end position="22"/>
    </location>
</feature>
<evidence type="ECO:0008006" key="4">
    <source>
        <dbReference type="Google" id="ProtNLM"/>
    </source>
</evidence>
<protein>
    <recommendedName>
        <fullName evidence="4">Lipoprotein</fullName>
    </recommendedName>
</protein>
<evidence type="ECO:0000313" key="2">
    <source>
        <dbReference type="EMBL" id="SEP17743.1"/>
    </source>
</evidence>
<dbReference type="Proteomes" id="UP000198814">
    <property type="component" value="Unassembled WGS sequence"/>
</dbReference>
<evidence type="ECO:0000256" key="1">
    <source>
        <dbReference type="SAM" id="SignalP"/>
    </source>
</evidence>
<keyword evidence="3" id="KW-1185">Reference proteome</keyword>
<sequence>MKTANYALMVLVPLLSACVTNGYISLQDASKDLVTKHIAQRTTTKARVTKCFGKANM</sequence>
<keyword evidence="1" id="KW-0732">Signal</keyword>
<gene>
    <name evidence="2" type="ORF">SAMN05216333_1752</name>
</gene>
<organism evidence="2 3">
    <name type="scientific">Nitrosomonas oligotropha</name>
    <dbReference type="NCBI Taxonomy" id="42354"/>
    <lineage>
        <taxon>Bacteria</taxon>
        <taxon>Pseudomonadati</taxon>
        <taxon>Pseudomonadota</taxon>
        <taxon>Betaproteobacteria</taxon>
        <taxon>Nitrosomonadales</taxon>
        <taxon>Nitrosomonadaceae</taxon>
        <taxon>Nitrosomonas</taxon>
    </lineage>
</organism>
<proteinExistence type="predicted"/>
<feature type="chain" id="PRO_5011463226" description="Lipoprotein" evidence="1">
    <location>
        <begin position="23"/>
        <end position="57"/>
    </location>
</feature>
<dbReference type="AlphaFoldDB" id="A0A1H8VR41"/>
<dbReference type="RefSeq" id="WP_176776478.1">
    <property type="nucleotide sequence ID" value="NZ_FNOE01000077.1"/>
</dbReference>
<name>A0A1H8VR41_9PROT</name>
<reference evidence="3" key="1">
    <citation type="submission" date="2016-10" db="EMBL/GenBank/DDBJ databases">
        <authorList>
            <person name="Varghese N."/>
            <person name="Submissions S."/>
        </authorList>
    </citation>
    <scope>NUCLEOTIDE SEQUENCE [LARGE SCALE GENOMIC DNA]</scope>
    <source>
        <strain evidence="3">Nm76</strain>
    </source>
</reference>